<dbReference type="EMBL" id="QGKX02001290">
    <property type="protein sequence ID" value="KAF3540404.1"/>
    <property type="molecule type" value="Genomic_DNA"/>
</dbReference>
<comment type="caution">
    <text evidence="1">The sequence shown here is derived from an EMBL/GenBank/DDBJ whole genome shotgun (WGS) entry which is preliminary data.</text>
</comment>
<evidence type="ECO:0000313" key="1">
    <source>
        <dbReference type="EMBL" id="KAF3540404.1"/>
    </source>
</evidence>
<evidence type="ECO:0000313" key="2">
    <source>
        <dbReference type="Proteomes" id="UP000712600"/>
    </source>
</evidence>
<protein>
    <submittedName>
        <fullName evidence="1">Uncharacterized protein</fullName>
    </submittedName>
</protein>
<name>A0A8S9QQA4_BRACR</name>
<organism evidence="1 2">
    <name type="scientific">Brassica cretica</name>
    <name type="common">Mustard</name>
    <dbReference type="NCBI Taxonomy" id="69181"/>
    <lineage>
        <taxon>Eukaryota</taxon>
        <taxon>Viridiplantae</taxon>
        <taxon>Streptophyta</taxon>
        <taxon>Embryophyta</taxon>
        <taxon>Tracheophyta</taxon>
        <taxon>Spermatophyta</taxon>
        <taxon>Magnoliopsida</taxon>
        <taxon>eudicotyledons</taxon>
        <taxon>Gunneridae</taxon>
        <taxon>Pentapetalae</taxon>
        <taxon>rosids</taxon>
        <taxon>malvids</taxon>
        <taxon>Brassicales</taxon>
        <taxon>Brassicaceae</taxon>
        <taxon>Brassiceae</taxon>
        <taxon>Brassica</taxon>
    </lineage>
</organism>
<dbReference type="Proteomes" id="UP000712600">
    <property type="component" value="Unassembled WGS sequence"/>
</dbReference>
<gene>
    <name evidence="1" type="ORF">F2Q69_00024611</name>
</gene>
<reference evidence="1" key="1">
    <citation type="submission" date="2019-12" db="EMBL/GenBank/DDBJ databases">
        <title>Genome sequencing and annotation of Brassica cretica.</title>
        <authorList>
            <person name="Studholme D.J."/>
            <person name="Sarris P."/>
        </authorList>
    </citation>
    <scope>NUCLEOTIDE SEQUENCE</scope>
    <source>
        <strain evidence="1">PFS-109/04</strain>
        <tissue evidence="1">Leaf</tissue>
    </source>
</reference>
<accession>A0A8S9QQA4</accession>
<dbReference type="AlphaFoldDB" id="A0A8S9QQA4"/>
<proteinExistence type="predicted"/>
<sequence>MKDGIKTKARPLIKPTNSRLLGRRGTSLLERRTVGSRFFLSFFPFSFRLLSSSTTTAISKAVLVDLVDVSVGFYRRRSISSTSLSVILSPSVVRHGRKQPILSLSVDLVEVTGDFSPSGWISSKETAIGLPIGDSHRGRKTVTS</sequence>